<feature type="transmembrane region" description="Helical" evidence="1">
    <location>
        <begin position="6"/>
        <end position="26"/>
    </location>
</feature>
<organism evidence="2 3">
    <name type="scientific">Pacificibacter marinus</name>
    <dbReference type="NCBI Taxonomy" id="658057"/>
    <lineage>
        <taxon>Bacteria</taxon>
        <taxon>Pseudomonadati</taxon>
        <taxon>Pseudomonadota</taxon>
        <taxon>Alphaproteobacteria</taxon>
        <taxon>Rhodobacterales</taxon>
        <taxon>Roseobacteraceae</taxon>
        <taxon>Pacificibacter</taxon>
    </lineage>
</organism>
<dbReference type="STRING" id="658057.SAMN04488032_10620"/>
<gene>
    <name evidence="2" type="ORF">PAM7971_01534</name>
</gene>
<dbReference type="EMBL" id="FWFW01000003">
    <property type="protein sequence ID" value="SLN35050.1"/>
    <property type="molecule type" value="Genomic_DNA"/>
</dbReference>
<evidence type="ECO:0000256" key="1">
    <source>
        <dbReference type="SAM" id="Phobius"/>
    </source>
</evidence>
<dbReference type="OrthoDB" id="7632202at2"/>
<feature type="transmembrane region" description="Helical" evidence="1">
    <location>
        <begin position="66"/>
        <end position="85"/>
    </location>
</feature>
<keyword evidence="1" id="KW-1133">Transmembrane helix</keyword>
<sequence length="88" mass="10284">MLGFLKFFLIGLVGLTVLYGLLSVYVRSLTRERLEKEWEEMGSNGIRDDYVEQGMKDYAQSIRPKLLLGVYILPLITFCVVFYMMNFM</sequence>
<keyword evidence="1" id="KW-0472">Membrane</keyword>
<evidence type="ECO:0000313" key="2">
    <source>
        <dbReference type="EMBL" id="SLN35050.1"/>
    </source>
</evidence>
<accession>A0A1Y5S974</accession>
<reference evidence="2 3" key="1">
    <citation type="submission" date="2017-03" db="EMBL/GenBank/DDBJ databases">
        <authorList>
            <person name="Afonso C.L."/>
            <person name="Miller P.J."/>
            <person name="Scott M.A."/>
            <person name="Spackman E."/>
            <person name="Goraichik I."/>
            <person name="Dimitrov K.M."/>
            <person name="Suarez D.L."/>
            <person name="Swayne D.E."/>
        </authorList>
    </citation>
    <scope>NUCLEOTIDE SEQUENCE [LARGE SCALE GENOMIC DNA]</scope>
    <source>
        <strain evidence="2 3">CECT 7971</strain>
    </source>
</reference>
<keyword evidence="3" id="KW-1185">Reference proteome</keyword>
<dbReference type="RefSeq" id="WP_085848398.1">
    <property type="nucleotide sequence ID" value="NZ_FNZV01000006.1"/>
</dbReference>
<name>A0A1Y5S974_9RHOB</name>
<evidence type="ECO:0008006" key="4">
    <source>
        <dbReference type="Google" id="ProtNLM"/>
    </source>
</evidence>
<keyword evidence="1" id="KW-0812">Transmembrane</keyword>
<dbReference type="AlphaFoldDB" id="A0A1Y5S974"/>
<evidence type="ECO:0000313" key="3">
    <source>
        <dbReference type="Proteomes" id="UP000193307"/>
    </source>
</evidence>
<protein>
    <recommendedName>
        <fullName evidence="4">Cation/multidrug efflux pump</fullName>
    </recommendedName>
</protein>
<proteinExistence type="predicted"/>
<dbReference type="Proteomes" id="UP000193307">
    <property type="component" value="Unassembled WGS sequence"/>
</dbReference>